<keyword evidence="9 16" id="KW-0067">ATP-binding</keyword>
<evidence type="ECO:0000256" key="14">
    <source>
        <dbReference type="ARBA" id="ARBA00023065"/>
    </source>
</evidence>
<evidence type="ECO:0000256" key="2">
    <source>
        <dbReference type="ARBA" id="ARBA00006024"/>
    </source>
</evidence>
<feature type="transmembrane region" description="Helical" evidence="16">
    <location>
        <begin position="826"/>
        <end position="845"/>
    </location>
</feature>
<dbReference type="InterPro" id="IPR018303">
    <property type="entry name" value="ATPase_P-typ_P_site"/>
</dbReference>
<dbReference type="InterPro" id="IPR023298">
    <property type="entry name" value="ATPase_P-typ_TM_dom_sf"/>
</dbReference>
<evidence type="ECO:0000313" key="18">
    <source>
        <dbReference type="EMBL" id="QYD72412.1"/>
    </source>
</evidence>
<evidence type="ECO:0000256" key="11">
    <source>
        <dbReference type="ARBA" id="ARBA00022967"/>
    </source>
</evidence>
<dbReference type="PANTHER" id="PTHR43520">
    <property type="entry name" value="ATP7, ISOFORM B"/>
    <property type="match status" value="1"/>
</dbReference>
<dbReference type="PRINTS" id="PR00943">
    <property type="entry name" value="CUATPASE"/>
</dbReference>
<keyword evidence="3" id="KW-0813">Transport</keyword>
<dbReference type="RefSeq" id="WP_219801836.1">
    <property type="nucleotide sequence ID" value="NZ_CP080096.1"/>
</dbReference>
<evidence type="ECO:0000256" key="10">
    <source>
        <dbReference type="ARBA" id="ARBA00022842"/>
    </source>
</evidence>
<feature type="transmembrane region" description="Helical" evidence="16">
    <location>
        <begin position="452"/>
        <end position="475"/>
    </location>
</feature>
<dbReference type="InterPro" id="IPR017969">
    <property type="entry name" value="Heavy-metal-associated_CS"/>
</dbReference>
<name>A0ABX8UVS0_9BURK</name>
<keyword evidence="15 16" id="KW-0472">Membrane</keyword>
<dbReference type="SFLD" id="SFLDF00027">
    <property type="entry name" value="p-type_atpase"/>
    <property type="match status" value="1"/>
</dbReference>
<comment type="similarity">
    <text evidence="2 16">Belongs to the cation transport ATPase (P-type) (TC 3.A.3) family. Type IB subfamily.</text>
</comment>
<keyword evidence="8" id="KW-0187">Copper transport</keyword>
<dbReference type="InterPro" id="IPR006122">
    <property type="entry name" value="HMA_Cu_ion-bd"/>
</dbReference>
<evidence type="ECO:0000259" key="17">
    <source>
        <dbReference type="PROSITE" id="PS50846"/>
    </source>
</evidence>
<evidence type="ECO:0000256" key="12">
    <source>
        <dbReference type="ARBA" id="ARBA00022989"/>
    </source>
</evidence>
<dbReference type="SFLD" id="SFLDG00002">
    <property type="entry name" value="C1.7:_P-type_atpase_like"/>
    <property type="match status" value="1"/>
</dbReference>
<evidence type="ECO:0000256" key="13">
    <source>
        <dbReference type="ARBA" id="ARBA00023008"/>
    </source>
</evidence>
<evidence type="ECO:0000256" key="5">
    <source>
        <dbReference type="ARBA" id="ARBA00022723"/>
    </source>
</evidence>
<feature type="domain" description="HMA" evidence="17">
    <location>
        <begin position="18"/>
        <end position="83"/>
    </location>
</feature>
<evidence type="ECO:0000256" key="7">
    <source>
        <dbReference type="ARBA" id="ARBA00022741"/>
    </source>
</evidence>
<keyword evidence="11" id="KW-1278">Translocase</keyword>
<sequence>MTDLATPASAAATPPAAPATELEIQGMTCASCVMRVEKALAKVPGVARASVNLATEKATVDADSSVSVDTLLAAVRKAGYDATAVAQAADPGVAAASVSPASSAAELAIGGMTCASCAMRVEKALTKVPGVASVSVNLATEKASVRLNDATDAPRSTVDQLIAAVEKAGYHATPLAPEADAAVAATASTAGPATATSTKPHDIAHRDLIAVIVAALLTLPLIAPMFAEPFGFHAMLPGPAQLVLATIVQFVFGARFYRAAWRAVRAGAGNMDLLVALGTSAAYGISLYQLAMHPGDTMHLYFEASAVVITLVRFGKWLEARAKRQTTDAIRALNALRPDRAHIVVGNDEREVPLAQVRVGMIVAVRPGERVPVDGALLQGRTHIDESLITGESMPVPKQSDDTVTAGSINGEGAITVRTTAIGAETTLARIIRLVETAQAEKAPIQRLVDRVSAVFVPVILAIAALTLMGWLFAGAGVEPAILNAVAVLVIACPCALGLATPAAIMAGTGVAARHGVLIKDAQALETAHQINVVAFDKTGTLTVGQPSVTAFETVDGVDREDALRLAAAVQRHSDHPLARAVVKAFEAGRSAPQTTNASVSVEVREQVLTSLSARAVPGRGVEADIDGRTIAIGSGRWLAELNIALPERLALRAQQLEHAGNTVSWLITRGRANASDSESPTATPPAVLALIAFGDTVKPTARAAIERLKQMGIKSVLVTGDNRGSAASVAAALGIDEFHAEVLPADKARVIHDLKIRSAGVVAMAGDGINDAPALAAADIGIAMATGTDVAMHAAGITLMRGDPALVADAIDISRRTWRKIQQNLFWAFVYNLIGIPLAAFGLLNPMLAGAAMAFSSVSVVTNALLLRRWNARRD</sequence>
<protein>
    <submittedName>
        <fullName evidence="18">Heavy metal translocating P-type ATPase</fullName>
    </submittedName>
</protein>
<evidence type="ECO:0000256" key="16">
    <source>
        <dbReference type="RuleBase" id="RU362081"/>
    </source>
</evidence>
<evidence type="ECO:0000256" key="6">
    <source>
        <dbReference type="ARBA" id="ARBA00022737"/>
    </source>
</evidence>
<evidence type="ECO:0000256" key="9">
    <source>
        <dbReference type="ARBA" id="ARBA00022840"/>
    </source>
</evidence>
<evidence type="ECO:0000256" key="3">
    <source>
        <dbReference type="ARBA" id="ARBA00022448"/>
    </source>
</evidence>
<evidence type="ECO:0000256" key="4">
    <source>
        <dbReference type="ARBA" id="ARBA00022692"/>
    </source>
</evidence>
<dbReference type="PRINTS" id="PR00119">
    <property type="entry name" value="CATATPASE"/>
</dbReference>
<keyword evidence="19" id="KW-1185">Reference proteome</keyword>
<dbReference type="Gene3D" id="3.30.70.100">
    <property type="match status" value="2"/>
</dbReference>
<dbReference type="CDD" id="cd00371">
    <property type="entry name" value="HMA"/>
    <property type="match status" value="2"/>
</dbReference>
<feature type="transmembrane region" description="Helical" evidence="16">
    <location>
        <begin position="481"/>
        <end position="505"/>
    </location>
</feature>
<dbReference type="InterPro" id="IPR006121">
    <property type="entry name" value="HMA_dom"/>
</dbReference>
<dbReference type="Gene3D" id="3.40.50.1000">
    <property type="entry name" value="HAD superfamily/HAD-like"/>
    <property type="match status" value="1"/>
</dbReference>
<dbReference type="Pfam" id="PF00702">
    <property type="entry name" value="Hydrolase"/>
    <property type="match status" value="1"/>
</dbReference>
<keyword evidence="14" id="KW-0406">Ion transport</keyword>
<dbReference type="InterPro" id="IPR001757">
    <property type="entry name" value="P_typ_ATPase"/>
</dbReference>
<feature type="transmembrane region" description="Helical" evidence="16">
    <location>
        <begin position="273"/>
        <end position="292"/>
    </location>
</feature>
<keyword evidence="4 16" id="KW-0812">Transmembrane</keyword>
<dbReference type="InterPro" id="IPR059000">
    <property type="entry name" value="ATPase_P-type_domA"/>
</dbReference>
<reference evidence="18 19" key="1">
    <citation type="submission" date="2021-07" db="EMBL/GenBank/DDBJ databases">
        <title>Paraburkholderia edwinii protects Aspergillus sp. from phenazines by acting as a toxin sponge.</title>
        <authorList>
            <person name="Dahlstrom K.M."/>
            <person name="Newman D.K."/>
        </authorList>
    </citation>
    <scope>NUCLEOTIDE SEQUENCE [LARGE SCALE GENOMIC DNA]</scope>
    <source>
        <strain evidence="18 19">Pe01</strain>
    </source>
</reference>
<dbReference type="InterPro" id="IPR044492">
    <property type="entry name" value="P_typ_ATPase_HD_dom"/>
</dbReference>
<dbReference type="PRINTS" id="PR00942">
    <property type="entry name" value="CUATPASEI"/>
</dbReference>
<accession>A0ABX8UVS0</accession>
<dbReference type="CDD" id="cd02094">
    <property type="entry name" value="P-type_ATPase_Cu-like"/>
    <property type="match status" value="1"/>
</dbReference>
<keyword evidence="6" id="KW-0677">Repeat</keyword>
<dbReference type="PROSITE" id="PS01047">
    <property type="entry name" value="HMA_1"/>
    <property type="match status" value="2"/>
</dbReference>
<comment type="subcellular location">
    <subcellularLocation>
        <location evidence="16">Cell membrane</location>
    </subcellularLocation>
    <subcellularLocation>
        <location evidence="1">Endomembrane system</location>
        <topology evidence="1">Multi-pass membrane protein</topology>
    </subcellularLocation>
</comment>
<keyword evidence="5 16" id="KW-0479">Metal-binding</keyword>
<dbReference type="InterPro" id="IPR008250">
    <property type="entry name" value="ATPase_P-typ_transduc_dom_A_sf"/>
</dbReference>
<dbReference type="SFLD" id="SFLDS00003">
    <property type="entry name" value="Haloacid_Dehalogenase"/>
    <property type="match status" value="1"/>
</dbReference>
<feature type="transmembrane region" description="Helical" evidence="16">
    <location>
        <begin position="298"/>
        <end position="315"/>
    </location>
</feature>
<gene>
    <name evidence="18" type="ORF">KZJ38_22035</name>
</gene>
<dbReference type="Proteomes" id="UP000826462">
    <property type="component" value="Chromosome 2"/>
</dbReference>
<dbReference type="InterPro" id="IPR023214">
    <property type="entry name" value="HAD_sf"/>
</dbReference>
<feature type="transmembrane region" description="Helical" evidence="16">
    <location>
        <begin position="208"/>
        <end position="227"/>
    </location>
</feature>
<dbReference type="SUPFAM" id="SSF81665">
    <property type="entry name" value="Calcium ATPase, transmembrane domain M"/>
    <property type="match status" value="1"/>
</dbReference>
<dbReference type="PROSITE" id="PS00154">
    <property type="entry name" value="ATPASE_E1_E2"/>
    <property type="match status" value="1"/>
</dbReference>
<dbReference type="EMBL" id="CP080096">
    <property type="protein sequence ID" value="QYD72412.1"/>
    <property type="molecule type" value="Genomic_DNA"/>
</dbReference>
<proteinExistence type="inferred from homology"/>
<feature type="transmembrane region" description="Helical" evidence="16">
    <location>
        <begin position="851"/>
        <end position="868"/>
    </location>
</feature>
<evidence type="ECO:0000256" key="8">
    <source>
        <dbReference type="ARBA" id="ARBA00022796"/>
    </source>
</evidence>
<keyword evidence="7 16" id="KW-0547">Nucleotide-binding</keyword>
<dbReference type="NCBIfam" id="TIGR01525">
    <property type="entry name" value="ATPase-IB_hvy"/>
    <property type="match status" value="1"/>
</dbReference>
<dbReference type="SUPFAM" id="SSF81653">
    <property type="entry name" value="Calcium ATPase, transduction domain A"/>
    <property type="match status" value="1"/>
</dbReference>
<feature type="domain" description="HMA" evidence="17">
    <location>
        <begin position="103"/>
        <end position="173"/>
    </location>
</feature>
<keyword evidence="16" id="KW-1003">Cell membrane</keyword>
<dbReference type="SUPFAM" id="SSF56784">
    <property type="entry name" value="HAD-like"/>
    <property type="match status" value="1"/>
</dbReference>
<evidence type="ECO:0000256" key="1">
    <source>
        <dbReference type="ARBA" id="ARBA00004127"/>
    </source>
</evidence>
<dbReference type="InterPro" id="IPR036412">
    <property type="entry name" value="HAD-like_sf"/>
</dbReference>
<dbReference type="InterPro" id="IPR023299">
    <property type="entry name" value="ATPase_P-typ_cyto_dom_N"/>
</dbReference>
<dbReference type="Gene3D" id="2.70.150.10">
    <property type="entry name" value="Calcium-transporting ATPase, cytoplasmic transduction domain A"/>
    <property type="match status" value="1"/>
</dbReference>
<evidence type="ECO:0000256" key="15">
    <source>
        <dbReference type="ARBA" id="ARBA00023136"/>
    </source>
</evidence>
<organism evidence="18 19">
    <name type="scientific">Paraburkholderia edwinii</name>
    <dbReference type="NCBI Taxonomy" id="2861782"/>
    <lineage>
        <taxon>Bacteria</taxon>
        <taxon>Pseudomonadati</taxon>
        <taxon>Pseudomonadota</taxon>
        <taxon>Betaproteobacteria</taxon>
        <taxon>Burkholderiales</taxon>
        <taxon>Burkholderiaceae</taxon>
        <taxon>Paraburkholderia</taxon>
    </lineage>
</organism>
<dbReference type="InterPro" id="IPR027256">
    <property type="entry name" value="P-typ_ATPase_IB"/>
</dbReference>
<dbReference type="SUPFAM" id="SSF55008">
    <property type="entry name" value="HMA, heavy metal-associated domain"/>
    <property type="match status" value="2"/>
</dbReference>
<dbReference type="InterPro" id="IPR036163">
    <property type="entry name" value="HMA_dom_sf"/>
</dbReference>
<keyword evidence="10" id="KW-0460">Magnesium</keyword>
<dbReference type="NCBIfam" id="TIGR00003">
    <property type="entry name" value="copper ion binding protein"/>
    <property type="match status" value="2"/>
</dbReference>
<feature type="transmembrane region" description="Helical" evidence="16">
    <location>
        <begin position="239"/>
        <end position="261"/>
    </location>
</feature>
<dbReference type="NCBIfam" id="TIGR01494">
    <property type="entry name" value="ATPase_P-type"/>
    <property type="match status" value="2"/>
</dbReference>
<dbReference type="Gene3D" id="3.40.1110.10">
    <property type="entry name" value="Calcium-transporting ATPase, cytoplasmic domain N"/>
    <property type="match status" value="1"/>
</dbReference>
<keyword evidence="12 16" id="KW-1133">Transmembrane helix</keyword>
<evidence type="ECO:0000313" key="19">
    <source>
        <dbReference type="Proteomes" id="UP000826462"/>
    </source>
</evidence>
<dbReference type="Pfam" id="PF00122">
    <property type="entry name" value="E1-E2_ATPase"/>
    <property type="match status" value="1"/>
</dbReference>
<dbReference type="PANTHER" id="PTHR43520:SF8">
    <property type="entry name" value="P-TYPE CU(+) TRANSPORTER"/>
    <property type="match status" value="1"/>
</dbReference>
<dbReference type="PROSITE" id="PS50846">
    <property type="entry name" value="HMA_2"/>
    <property type="match status" value="2"/>
</dbReference>
<keyword evidence="13" id="KW-0186">Copper</keyword>
<dbReference type="Pfam" id="PF00403">
    <property type="entry name" value="HMA"/>
    <property type="match status" value="2"/>
</dbReference>